<comment type="subcellular location">
    <subcellularLocation>
        <location evidence="1">Membrane</location>
        <topology evidence="1">Single-pass membrane protein</topology>
    </subcellularLocation>
</comment>
<feature type="domain" description="Ig-like" evidence="14">
    <location>
        <begin position="121"/>
        <end position="208"/>
    </location>
</feature>
<keyword evidence="16" id="KW-1185">Reference proteome</keyword>
<dbReference type="PROSITE" id="PS50835">
    <property type="entry name" value="IG_LIKE"/>
    <property type="match status" value="2"/>
</dbReference>
<comment type="similarity">
    <text evidence="2">Belongs to the heat shock protein 70 family.</text>
</comment>
<evidence type="ECO:0000256" key="11">
    <source>
        <dbReference type="SAM" id="MobiDB-lite"/>
    </source>
</evidence>
<feature type="transmembrane region" description="Helical" evidence="12">
    <location>
        <begin position="303"/>
        <end position="324"/>
    </location>
</feature>
<feature type="compositionally biased region" description="Low complexity" evidence="11">
    <location>
        <begin position="272"/>
        <end position="288"/>
    </location>
</feature>
<dbReference type="Pfam" id="PF07686">
    <property type="entry name" value="V-set"/>
    <property type="match status" value="1"/>
</dbReference>
<evidence type="ECO:0000313" key="15">
    <source>
        <dbReference type="EMBL" id="KAK2823477.1"/>
    </source>
</evidence>
<sequence>MQNTQSFCIRILLLITVGLTQCLALKQISVIQGDTLTLTCPIKNTNMSDALEWRNPDGFLLFFNRHRVLKDKRKASVTLTASKFSISLTGIKFKDAGVYKCLQYNNEVSTKRYKVIVIGAPKLEMDQQEDKTMLKCSASANEHPPRLSWLMDNGLEIAAHPYYEFQNASNKYTAVSQLTLNVPKKRVTVKCLVRHSALHGSELETFIHLGDQSQDTTLSGITLGSTDTTVIPTVFSNTINKTTEETSGRTNILSNTTENETNQTISETTDGTPSNTSIKSSSNNTGNNHTRLNTRIERGNSPLLVLLVTCLIICLFVVLAFFLVRLRKAHVAWKKENEESDQSVESSRSKSSSEEKQKQQQRGQGFCNTSFTKYKAEEALEAQATPTSVLQLPSIAAKFVTMSKGPAVGIDLGTTYSCVGVFQHGKVEIIANDQGNRTTPSYVAFTDSERLIGDAAKNQVAMNPTNTIFDAKRLIGRRFEDSIVQADMKHWPFKVISDGGRPKVEVEYKAETKSFYPEEISSMVLVKMKEIAEAYLGKTVSNAVITVPAYFNDSQRQATKDAGTISGLNVLRIINEPTAAAIAYGLDKKVGSERNVLIFDLGGGTFDVSILTIEDGIFEVKSTAGDTHLGGEDFDNRMVNHFIAEFKRKHKKDISDNKRAVRRLRTACERAKRTLSSSTQASIEIDSLYEGVDFYTSITRARFEELNADLFRGTLDPVEKSLRDAKMDKAQIHDIVLVGGSTRIPKIQKLLQDFFNGKELNKSINPDEAVAYGAAVQAAILSGDKSENVQDLLLLDVTPLSLGIETAGGVMTALIKRNTTIPTKQTQTFTTYSDNQPGVLIQVYEGERAMTKDNNLLGKFELTGIPPAPRGVPQIEVTFDIDANGILNVSAVDKSTGKENKITITNDKGRLSKEDIERMVQEAEKYKAEDDVQRDKVSAKNGLESYAFNMKSTVEDEKLKGKISDEDKQKILDKCNEVISWLDKNQTAEKEEYEHQQKEVEKVCNPIITKLYQSAGGMPGGMPDGMPGGFPGAGAAPGGGSSGPTIEEVD</sequence>
<evidence type="ECO:0000256" key="6">
    <source>
        <dbReference type="ARBA" id="ARBA00022989"/>
    </source>
</evidence>
<dbReference type="InterPro" id="IPR036179">
    <property type="entry name" value="Ig-like_dom_sf"/>
</dbReference>
<dbReference type="SUPFAM" id="SSF100920">
    <property type="entry name" value="Heat shock protein 70kD (HSP70), peptide-binding domain"/>
    <property type="match status" value="1"/>
</dbReference>
<dbReference type="PRINTS" id="PR00301">
    <property type="entry name" value="HEATSHOCK70"/>
</dbReference>
<dbReference type="EMBL" id="JAVHJS010000021">
    <property type="protein sequence ID" value="KAK2823477.1"/>
    <property type="molecule type" value="Genomic_DNA"/>
</dbReference>
<keyword evidence="13" id="KW-0732">Signal</keyword>
<reference evidence="15" key="1">
    <citation type="submission" date="2023-08" db="EMBL/GenBank/DDBJ databases">
        <title>Pelteobagrus vachellii genome.</title>
        <authorList>
            <person name="Liu H."/>
        </authorList>
    </citation>
    <scope>NUCLEOTIDE SEQUENCE</scope>
    <source>
        <strain evidence="15">PRFRI_2022a</strain>
        <tissue evidence="15">Muscle</tissue>
    </source>
</reference>
<dbReference type="InterPro" id="IPR013126">
    <property type="entry name" value="Hsp_70_fam"/>
</dbReference>
<dbReference type="PROSITE" id="PS01036">
    <property type="entry name" value="HSP70_3"/>
    <property type="match status" value="1"/>
</dbReference>
<dbReference type="PROSITE" id="PS00329">
    <property type="entry name" value="HSP70_2"/>
    <property type="match status" value="1"/>
</dbReference>
<dbReference type="NCBIfam" id="NF001413">
    <property type="entry name" value="PRK00290.1"/>
    <property type="match status" value="1"/>
</dbReference>
<dbReference type="FunFam" id="3.30.30.30:FF:000001">
    <property type="entry name" value="heat shock 70 kDa protein-like"/>
    <property type="match status" value="1"/>
</dbReference>
<dbReference type="Gene3D" id="2.60.40.10">
    <property type="entry name" value="Immunoglobulins"/>
    <property type="match status" value="2"/>
</dbReference>
<feature type="region of interest" description="Disordered" evidence="11">
    <location>
        <begin position="334"/>
        <end position="364"/>
    </location>
</feature>
<evidence type="ECO:0000256" key="3">
    <source>
        <dbReference type="ARBA" id="ARBA00022692"/>
    </source>
</evidence>
<feature type="region of interest" description="Disordered" evidence="11">
    <location>
        <begin position="1015"/>
        <end position="1050"/>
    </location>
</feature>
<keyword evidence="8 12" id="KW-0472">Membrane</keyword>
<dbReference type="InterPro" id="IPR003599">
    <property type="entry name" value="Ig_sub"/>
</dbReference>
<dbReference type="InterPro" id="IPR013106">
    <property type="entry name" value="Ig_V-set"/>
</dbReference>
<keyword evidence="9" id="KW-1015">Disulfide bond</keyword>
<dbReference type="Pfam" id="PF08205">
    <property type="entry name" value="C2-set_2"/>
    <property type="match status" value="1"/>
</dbReference>
<dbReference type="InterPro" id="IPR043129">
    <property type="entry name" value="ATPase_NBD"/>
</dbReference>
<keyword evidence="3 12" id="KW-0812">Transmembrane</keyword>
<name>A0AA88LSW2_TACVA</name>
<evidence type="ECO:0000256" key="12">
    <source>
        <dbReference type="SAM" id="Phobius"/>
    </source>
</evidence>
<protein>
    <recommendedName>
        <fullName evidence="10">Heat shock cognate 71 kDa protein</fullName>
    </recommendedName>
</protein>
<dbReference type="SMART" id="SM00409">
    <property type="entry name" value="IG"/>
    <property type="match status" value="1"/>
</dbReference>
<evidence type="ECO:0000256" key="8">
    <source>
        <dbReference type="ARBA" id="ARBA00023136"/>
    </source>
</evidence>
<feature type="chain" id="PRO_5041737746" description="Heat shock cognate 71 kDa protein" evidence="13">
    <location>
        <begin position="25"/>
        <end position="1050"/>
    </location>
</feature>
<evidence type="ECO:0000313" key="16">
    <source>
        <dbReference type="Proteomes" id="UP001187315"/>
    </source>
</evidence>
<dbReference type="InterPro" id="IPR007110">
    <property type="entry name" value="Ig-like_dom"/>
</dbReference>
<dbReference type="GO" id="GO:0016020">
    <property type="term" value="C:membrane"/>
    <property type="evidence" value="ECO:0007669"/>
    <property type="project" value="UniProtKB-SubCell"/>
</dbReference>
<dbReference type="Proteomes" id="UP001187315">
    <property type="component" value="Unassembled WGS sequence"/>
</dbReference>
<feature type="region of interest" description="Disordered" evidence="11">
    <location>
        <begin position="245"/>
        <end position="293"/>
    </location>
</feature>
<feature type="domain" description="Ig-like" evidence="14">
    <location>
        <begin position="15"/>
        <end position="117"/>
    </location>
</feature>
<dbReference type="PROSITE" id="PS00297">
    <property type="entry name" value="HSP70_1"/>
    <property type="match status" value="1"/>
</dbReference>
<dbReference type="SUPFAM" id="SSF100934">
    <property type="entry name" value="Heat shock protein 70kD (HSP70), C-terminal subdomain"/>
    <property type="match status" value="1"/>
</dbReference>
<evidence type="ECO:0000256" key="10">
    <source>
        <dbReference type="ARBA" id="ARBA00040611"/>
    </source>
</evidence>
<dbReference type="FunFam" id="1.20.1270.10:FF:000003">
    <property type="entry name" value="heat shock cognate 71 kDa protein-like"/>
    <property type="match status" value="1"/>
</dbReference>
<dbReference type="Gene3D" id="1.20.1270.10">
    <property type="match status" value="1"/>
</dbReference>
<dbReference type="GO" id="GO:0005524">
    <property type="term" value="F:ATP binding"/>
    <property type="evidence" value="ECO:0007669"/>
    <property type="project" value="UniProtKB-KW"/>
</dbReference>
<feature type="signal peptide" evidence="13">
    <location>
        <begin position="1"/>
        <end position="24"/>
    </location>
</feature>
<feature type="compositionally biased region" description="Polar residues" evidence="11">
    <location>
        <begin position="248"/>
        <end position="271"/>
    </location>
</feature>
<evidence type="ECO:0000256" key="13">
    <source>
        <dbReference type="SAM" id="SignalP"/>
    </source>
</evidence>
<dbReference type="InterPro" id="IPR018181">
    <property type="entry name" value="Heat_shock_70_CS"/>
</dbReference>
<evidence type="ECO:0000256" key="7">
    <source>
        <dbReference type="ARBA" id="ARBA00023016"/>
    </source>
</evidence>
<dbReference type="Pfam" id="PF00012">
    <property type="entry name" value="HSP70"/>
    <property type="match status" value="1"/>
</dbReference>
<evidence type="ECO:0000256" key="5">
    <source>
        <dbReference type="ARBA" id="ARBA00022840"/>
    </source>
</evidence>
<accession>A0AA88LSW2</accession>
<dbReference type="AlphaFoldDB" id="A0AA88LSW2"/>
<evidence type="ECO:0000256" key="9">
    <source>
        <dbReference type="ARBA" id="ARBA00023157"/>
    </source>
</evidence>
<dbReference type="FunFam" id="2.60.34.10:FF:000002">
    <property type="entry name" value="Heat shock 70 kDa"/>
    <property type="match status" value="1"/>
</dbReference>
<dbReference type="FunFam" id="3.90.640.10:FF:000134">
    <property type="entry name" value="Heat shock cognate 71 kDa protein"/>
    <property type="match status" value="1"/>
</dbReference>
<evidence type="ECO:0000256" key="2">
    <source>
        <dbReference type="ARBA" id="ARBA00007381"/>
    </source>
</evidence>
<comment type="caution">
    <text evidence="15">The sequence shown here is derived from an EMBL/GenBank/DDBJ whole genome shotgun (WGS) entry which is preliminary data.</text>
</comment>
<dbReference type="FunFam" id="3.30.420.40:FF:000026">
    <property type="entry name" value="Heat shock protein 70"/>
    <property type="match status" value="1"/>
</dbReference>
<dbReference type="Gene3D" id="3.30.420.40">
    <property type="match status" value="2"/>
</dbReference>
<dbReference type="FunFam" id="3.30.420.40:FF:000172">
    <property type="entry name" value="Heat shock 70 kDa protein"/>
    <property type="match status" value="1"/>
</dbReference>
<keyword evidence="5" id="KW-0067">ATP-binding</keyword>
<dbReference type="SUPFAM" id="SSF53067">
    <property type="entry name" value="Actin-like ATPase domain"/>
    <property type="match status" value="2"/>
</dbReference>
<dbReference type="FunFam" id="3.30.420.40:FF:000135">
    <property type="entry name" value="Heat shock cognate 71 kDa protein"/>
    <property type="match status" value="1"/>
</dbReference>
<keyword evidence="6 12" id="KW-1133">Transmembrane helix</keyword>
<feature type="compositionally biased region" description="Gly residues" evidence="11">
    <location>
        <begin position="1017"/>
        <end position="1042"/>
    </location>
</feature>
<feature type="compositionally biased region" description="Basic and acidic residues" evidence="11">
    <location>
        <begin position="347"/>
        <end position="358"/>
    </location>
</feature>
<dbReference type="Gene3D" id="3.30.30.30">
    <property type="match status" value="1"/>
</dbReference>
<dbReference type="InterPro" id="IPR013783">
    <property type="entry name" value="Ig-like_fold"/>
</dbReference>
<evidence type="ECO:0000256" key="1">
    <source>
        <dbReference type="ARBA" id="ARBA00004167"/>
    </source>
</evidence>
<dbReference type="PANTHER" id="PTHR19375">
    <property type="entry name" value="HEAT SHOCK PROTEIN 70KDA"/>
    <property type="match status" value="1"/>
</dbReference>
<proteinExistence type="inferred from homology"/>
<dbReference type="Gene3D" id="3.90.640.10">
    <property type="entry name" value="Actin, Chain A, domain 4"/>
    <property type="match status" value="1"/>
</dbReference>
<dbReference type="CDD" id="cd10233">
    <property type="entry name" value="ASKHA_NBD_HSP70_HSPA1"/>
    <property type="match status" value="1"/>
</dbReference>
<dbReference type="Gene3D" id="2.60.34.10">
    <property type="entry name" value="Substrate Binding Domain Of DNAk, Chain A, domain 1"/>
    <property type="match status" value="1"/>
</dbReference>
<dbReference type="InterPro" id="IPR013162">
    <property type="entry name" value="CD80_C2-set"/>
</dbReference>
<dbReference type="InterPro" id="IPR029048">
    <property type="entry name" value="HSP70_C_sf"/>
</dbReference>
<organism evidence="15 16">
    <name type="scientific">Tachysurus vachellii</name>
    <name type="common">Darkbarbel catfish</name>
    <name type="synonym">Pelteobagrus vachellii</name>
    <dbReference type="NCBI Taxonomy" id="175792"/>
    <lineage>
        <taxon>Eukaryota</taxon>
        <taxon>Metazoa</taxon>
        <taxon>Chordata</taxon>
        <taxon>Craniata</taxon>
        <taxon>Vertebrata</taxon>
        <taxon>Euteleostomi</taxon>
        <taxon>Actinopterygii</taxon>
        <taxon>Neopterygii</taxon>
        <taxon>Teleostei</taxon>
        <taxon>Ostariophysi</taxon>
        <taxon>Siluriformes</taxon>
        <taxon>Bagridae</taxon>
        <taxon>Tachysurus</taxon>
    </lineage>
</organism>
<evidence type="ECO:0000256" key="4">
    <source>
        <dbReference type="ARBA" id="ARBA00022741"/>
    </source>
</evidence>
<keyword evidence="7" id="KW-0346">Stress response</keyword>
<evidence type="ECO:0000259" key="14">
    <source>
        <dbReference type="PROSITE" id="PS50835"/>
    </source>
</evidence>
<dbReference type="GO" id="GO:0140662">
    <property type="term" value="F:ATP-dependent protein folding chaperone"/>
    <property type="evidence" value="ECO:0007669"/>
    <property type="project" value="InterPro"/>
</dbReference>
<gene>
    <name evidence="15" type="ORF">Q7C36_020077</name>
</gene>
<dbReference type="InterPro" id="IPR029047">
    <property type="entry name" value="HSP70_peptide-bd_sf"/>
</dbReference>
<dbReference type="SUPFAM" id="SSF48726">
    <property type="entry name" value="Immunoglobulin"/>
    <property type="match status" value="2"/>
</dbReference>
<keyword evidence="4" id="KW-0547">Nucleotide-binding</keyword>